<feature type="transmembrane region" description="Helical" evidence="9">
    <location>
        <begin position="273"/>
        <end position="292"/>
    </location>
</feature>
<evidence type="ECO:0000256" key="9">
    <source>
        <dbReference type="SAM" id="Phobius"/>
    </source>
</evidence>
<dbReference type="OrthoDB" id="5062115at2759"/>
<evidence type="ECO:0000256" key="3">
    <source>
        <dbReference type="ARBA" id="ARBA00022475"/>
    </source>
</evidence>
<keyword evidence="5 9" id="KW-1133">Transmembrane helix</keyword>
<feature type="compositionally biased region" description="Low complexity" evidence="8">
    <location>
        <begin position="32"/>
        <end position="45"/>
    </location>
</feature>
<feature type="compositionally biased region" description="Pro residues" evidence="8">
    <location>
        <begin position="51"/>
        <end position="60"/>
    </location>
</feature>
<feature type="transmembrane region" description="Helical" evidence="9">
    <location>
        <begin position="233"/>
        <end position="261"/>
    </location>
</feature>
<dbReference type="GO" id="GO:0043252">
    <property type="term" value="P:sodium-independent organic anion transport"/>
    <property type="evidence" value="ECO:0007669"/>
    <property type="project" value="TreeGrafter"/>
</dbReference>
<keyword evidence="7" id="KW-1015">Disulfide bond</keyword>
<feature type="transmembrane region" description="Helical" evidence="9">
    <location>
        <begin position="591"/>
        <end position="615"/>
    </location>
</feature>
<dbReference type="Proteomes" id="UP000759131">
    <property type="component" value="Unassembled WGS sequence"/>
</dbReference>
<dbReference type="InterPro" id="IPR002350">
    <property type="entry name" value="Kazal_dom"/>
</dbReference>
<feature type="transmembrane region" description="Helical" evidence="9">
    <location>
        <begin position="370"/>
        <end position="390"/>
    </location>
</feature>
<dbReference type="Pfam" id="PF07648">
    <property type="entry name" value="Kazal_2"/>
    <property type="match status" value="1"/>
</dbReference>
<evidence type="ECO:0000256" key="6">
    <source>
        <dbReference type="ARBA" id="ARBA00023136"/>
    </source>
</evidence>
<feature type="transmembrane region" description="Helical" evidence="9">
    <location>
        <begin position="1125"/>
        <end position="1146"/>
    </location>
</feature>
<comment type="similarity">
    <text evidence="2">Belongs to the organo anion transporter (TC 2.A.60) family.</text>
</comment>
<dbReference type="PROSITE" id="PS51465">
    <property type="entry name" value="KAZAL_2"/>
    <property type="match status" value="2"/>
</dbReference>
<dbReference type="SUPFAM" id="SSF100895">
    <property type="entry name" value="Kazal-type serine protease inhibitors"/>
    <property type="match status" value="1"/>
</dbReference>
<feature type="transmembrane region" description="Helical" evidence="9">
    <location>
        <begin position="1096"/>
        <end position="1118"/>
    </location>
</feature>
<feature type="transmembrane region" description="Helical" evidence="9">
    <location>
        <begin position="555"/>
        <end position="579"/>
    </location>
</feature>
<feature type="region of interest" description="Disordered" evidence="8">
    <location>
        <begin position="32"/>
        <end position="76"/>
    </location>
</feature>
<feature type="compositionally biased region" description="Acidic residues" evidence="8">
    <location>
        <begin position="66"/>
        <end position="76"/>
    </location>
</feature>
<dbReference type="NCBIfam" id="TIGR00805">
    <property type="entry name" value="oat"/>
    <property type="match status" value="2"/>
</dbReference>
<protein>
    <recommendedName>
        <fullName evidence="10">Kazal-like domain-containing protein</fullName>
    </recommendedName>
</protein>
<feature type="transmembrane region" description="Helical" evidence="9">
    <location>
        <begin position="825"/>
        <end position="844"/>
    </location>
</feature>
<dbReference type="InterPro" id="IPR036058">
    <property type="entry name" value="Kazal_dom_sf"/>
</dbReference>
<gene>
    <name evidence="11" type="ORF">OSB1V03_LOCUS4115</name>
</gene>
<keyword evidence="6 9" id="KW-0472">Membrane</keyword>
<evidence type="ECO:0000256" key="4">
    <source>
        <dbReference type="ARBA" id="ARBA00022692"/>
    </source>
</evidence>
<feature type="transmembrane region" description="Helical" evidence="9">
    <location>
        <begin position="312"/>
        <end position="334"/>
    </location>
</feature>
<dbReference type="PANTHER" id="PTHR11388">
    <property type="entry name" value="ORGANIC ANION TRANSPORTER"/>
    <property type="match status" value="1"/>
</dbReference>
<evidence type="ECO:0000256" key="2">
    <source>
        <dbReference type="ARBA" id="ARBA00009657"/>
    </source>
</evidence>
<evidence type="ECO:0000256" key="8">
    <source>
        <dbReference type="SAM" id="MobiDB-lite"/>
    </source>
</evidence>
<feature type="transmembrane region" description="Helical" evidence="9">
    <location>
        <begin position="968"/>
        <end position="985"/>
    </location>
</feature>
<dbReference type="EMBL" id="OC856376">
    <property type="protein sequence ID" value="CAD7623663.1"/>
    <property type="molecule type" value="Genomic_DNA"/>
</dbReference>
<feature type="non-terminal residue" evidence="11">
    <location>
        <position position="1"/>
    </location>
</feature>
<feature type="transmembrane region" description="Helical" evidence="9">
    <location>
        <begin position="174"/>
        <end position="193"/>
    </location>
</feature>
<proteinExistence type="inferred from homology"/>
<dbReference type="PANTHER" id="PTHR11388:SF76">
    <property type="entry name" value="SOLUTE CARRIER ORGANIC ANION TRANSPORTER FAMILY MEMBER"/>
    <property type="match status" value="1"/>
</dbReference>
<reference evidence="11" key="1">
    <citation type="submission" date="2020-11" db="EMBL/GenBank/DDBJ databases">
        <authorList>
            <person name="Tran Van P."/>
        </authorList>
    </citation>
    <scope>NUCLEOTIDE SEQUENCE</scope>
</reference>
<feature type="transmembrane region" description="Helical" evidence="9">
    <location>
        <begin position="1242"/>
        <end position="1267"/>
    </location>
</feature>
<feature type="transmembrane region" description="Helical" evidence="9">
    <location>
        <begin position="1330"/>
        <end position="1354"/>
    </location>
</feature>
<comment type="subcellular location">
    <subcellularLocation>
        <location evidence="1">Cell membrane</location>
        <topology evidence="1">Multi-pass membrane protein</topology>
    </subcellularLocation>
</comment>
<accession>A0A7R9PWT2</accession>
<name>A0A7R9PWT2_9ACAR</name>
<keyword evidence="12" id="KW-1185">Reference proteome</keyword>
<evidence type="ECO:0000256" key="5">
    <source>
        <dbReference type="ARBA" id="ARBA00022989"/>
    </source>
</evidence>
<feature type="transmembrane region" description="Helical" evidence="9">
    <location>
        <begin position="410"/>
        <end position="433"/>
    </location>
</feature>
<feature type="transmembrane region" description="Helical" evidence="9">
    <location>
        <begin position="1288"/>
        <end position="1310"/>
    </location>
</feature>
<dbReference type="SUPFAM" id="SSF103473">
    <property type="entry name" value="MFS general substrate transporter"/>
    <property type="match status" value="2"/>
</dbReference>
<evidence type="ECO:0000313" key="11">
    <source>
        <dbReference type="EMBL" id="CAD7623663.1"/>
    </source>
</evidence>
<dbReference type="CDD" id="cd17336">
    <property type="entry name" value="MFS_SLCO_OATP"/>
    <property type="match status" value="2"/>
</dbReference>
<feature type="transmembrane region" description="Helical" evidence="9">
    <location>
        <begin position="1055"/>
        <end position="1076"/>
    </location>
</feature>
<feature type="transmembrane region" description="Helical" evidence="9">
    <location>
        <begin position="644"/>
        <end position="665"/>
    </location>
</feature>
<dbReference type="Pfam" id="PF03137">
    <property type="entry name" value="OATP"/>
    <property type="match status" value="2"/>
</dbReference>
<feature type="transmembrane region" description="Helical" evidence="9">
    <location>
        <begin position="997"/>
        <end position="1022"/>
    </location>
</feature>
<dbReference type="GO" id="GO:0016323">
    <property type="term" value="C:basolateral plasma membrane"/>
    <property type="evidence" value="ECO:0007669"/>
    <property type="project" value="TreeGrafter"/>
</dbReference>
<organism evidence="11">
    <name type="scientific">Medioppia subpectinata</name>
    <dbReference type="NCBI Taxonomy" id="1979941"/>
    <lineage>
        <taxon>Eukaryota</taxon>
        <taxon>Metazoa</taxon>
        <taxon>Ecdysozoa</taxon>
        <taxon>Arthropoda</taxon>
        <taxon>Chelicerata</taxon>
        <taxon>Arachnida</taxon>
        <taxon>Acari</taxon>
        <taxon>Acariformes</taxon>
        <taxon>Sarcoptiformes</taxon>
        <taxon>Oribatida</taxon>
        <taxon>Brachypylina</taxon>
        <taxon>Oppioidea</taxon>
        <taxon>Oppiidae</taxon>
        <taxon>Medioppia</taxon>
    </lineage>
</organism>
<feature type="domain" description="Kazal-like" evidence="10">
    <location>
        <begin position="1163"/>
        <end position="1217"/>
    </location>
</feature>
<feature type="transmembrane region" description="Helical" evidence="9">
    <location>
        <begin position="440"/>
        <end position="461"/>
    </location>
</feature>
<sequence>YESTVLISRDREGEHPLINQYQHYWYCTQLDNDNNQTNQQHQQTDSEYSPREPPPPPPRQHPLEDHTEEGEGVDIDDPALTSCGVGSWRPLWLQVFASPVFFTLNFALIGIIQGMTGTYFVGSMSTLEKRFAFDSKISGTILIADNFSQMLVSPIIGYFGSRFNRPRMIATGELILALSCFTTALPYFIYGAGTHLLHDDNMLSTLGRNETRYELCPANSADIDCSGGKHSTVWLAVVLLWAGSFLRGLGFTAYFVIGMPYIDDSVSKKNSPIYISLITALRLIGPAGGFLLSSLSLHDPGVTRRDPRFIGAWWIGFTVIGTLLFFAAIPMFLFPKQFKNATVKAKDLKDNVKGFKGTAQAVKRLAKNPILMFHLVGSTIRYIGLGGYYIFKTKYIESMYRQTSSGASFITGTTSILPMAVGIILGGVLITFVKPRPRTLVIYMFLVELFSNGGIFTGMFMGCPPLQLPPTQLVNNEYSMNAQCNQGCDCTTSIFTPICSGADQSTTYFSPCYAGCKTIDRVAGTLSGCSCIGPDTVGTATTGYCQSDSDNCDKLYTYLLVITLGSLISSTARTGNYLLTLRSVDPKDKSFAMGMMSTFMAIFAFIPYPLIFGAITDSACMVWERTCGKRGNCWLYDTDKFKNYLHGSAFAFMMVGSLFDLGIIFMSKKIKNFYDEPDKEIDDLDKNHQIDSDKNVIHMTKMSGFAAAINPNYDNHFDNNNKGILFWWACEISSLYTCSMDDKHDDKQSGNMCEHRGDNGTADMDSDVTLCGVGSWRPQWLQVLARPTVFLFNFSLIGLIQGMTGSYLIASMSTLERRFAFDSTIAGYIMIADNIVQMMCNFSIGNGQLHGKSVPYREGSSKGDLATGELVVALSCFVNAMPYFIYGAGTHLLHDDNLLSKLARNETRYEMCPANGADFNTGSCDKHRTVWPAVVLLLVGSSLRGLGFTAYFVIGMPYMDDSVSKRSSAIYLSLISALKLVGPASDNPGISRMDPRFIGAWWLGFVLIGIMLFFVSLPMFLFPKQLKSASVKARDLKDNVKGTIAAVKRLARNPILMFHLIATALRYIGNGGYHIFKSKYLESHFHQTSAGAGLLTGTTTVPAMAVGIMLGGIAITWFKPRPRWLIIYMVLVEFLSCGGKLGAMFIKCPSLNIGNYGASNSEFTMNAGCNQGCDCTTRVFTPICAADGVTTYFSPCYAGCHYLDRPNKTLSECACIGSGDHGVGGAATTGYCKNDVGSCNKILPYLSILTLGSVIASTARTGTYLIILRSVDPKDKSFAMGMMSTFMAVFAFIPYPLIFGAIVNSACLVWKYTCGKRGNCWLYDPDKFRYYLHGTAFGFMFTGALVDLVVIFLANRIKNFYDEPTIDEVDKGGHPRGADDNNIHMTTIIYNNGNYE</sequence>
<evidence type="ECO:0000259" key="10">
    <source>
        <dbReference type="PROSITE" id="PS51465"/>
    </source>
</evidence>
<feature type="domain" description="Kazal-like" evidence="10">
    <location>
        <begin position="478"/>
        <end position="533"/>
    </location>
</feature>
<dbReference type="Gene3D" id="1.20.1250.20">
    <property type="entry name" value="MFS general substrate transporter like domains"/>
    <property type="match status" value="2"/>
</dbReference>
<dbReference type="InterPro" id="IPR036259">
    <property type="entry name" value="MFS_trans_sf"/>
</dbReference>
<dbReference type="InterPro" id="IPR004156">
    <property type="entry name" value="OATP"/>
</dbReference>
<evidence type="ECO:0000256" key="7">
    <source>
        <dbReference type="ARBA" id="ARBA00023157"/>
    </source>
</evidence>
<keyword evidence="4 9" id="KW-0812">Transmembrane</keyword>
<dbReference type="GO" id="GO:0015347">
    <property type="term" value="F:sodium-independent organic anion transmembrane transporter activity"/>
    <property type="evidence" value="ECO:0007669"/>
    <property type="project" value="TreeGrafter"/>
</dbReference>
<dbReference type="EMBL" id="CAJPIZ010001801">
    <property type="protein sequence ID" value="CAG2104093.1"/>
    <property type="molecule type" value="Genomic_DNA"/>
</dbReference>
<evidence type="ECO:0000313" key="12">
    <source>
        <dbReference type="Proteomes" id="UP000759131"/>
    </source>
</evidence>
<feature type="transmembrane region" description="Helical" evidence="9">
    <location>
        <begin position="865"/>
        <end position="886"/>
    </location>
</feature>
<feature type="non-terminal residue" evidence="11">
    <location>
        <position position="1396"/>
    </location>
</feature>
<feature type="transmembrane region" description="Helical" evidence="9">
    <location>
        <begin position="789"/>
        <end position="810"/>
    </location>
</feature>
<feature type="transmembrane region" description="Helical" evidence="9">
    <location>
        <begin position="96"/>
        <end position="121"/>
    </location>
</feature>
<keyword evidence="3" id="KW-1003">Cell membrane</keyword>
<feature type="transmembrane region" description="Helical" evidence="9">
    <location>
        <begin position="930"/>
        <end position="956"/>
    </location>
</feature>
<evidence type="ECO:0000256" key="1">
    <source>
        <dbReference type="ARBA" id="ARBA00004651"/>
    </source>
</evidence>